<sequence>MTLAAAAMLKLGHRHARLSPSKGVNGICDGVRTIREDGPIKYQEESIIHPIGRE</sequence>
<evidence type="ECO:0000313" key="2">
    <source>
        <dbReference type="Proteomes" id="UP001196413"/>
    </source>
</evidence>
<evidence type="ECO:0000313" key="1">
    <source>
        <dbReference type="EMBL" id="KAJ1353529.1"/>
    </source>
</evidence>
<dbReference type="Proteomes" id="UP001196413">
    <property type="component" value="Unassembled WGS sequence"/>
</dbReference>
<dbReference type="EMBL" id="JAHQIW010001740">
    <property type="protein sequence ID" value="KAJ1353529.1"/>
    <property type="molecule type" value="Genomic_DNA"/>
</dbReference>
<name>A0AAD5QL84_PARTN</name>
<dbReference type="AlphaFoldDB" id="A0AAD5QL84"/>
<keyword evidence="2" id="KW-1185">Reference proteome</keyword>
<gene>
    <name evidence="1" type="ORF">KIN20_010170</name>
</gene>
<reference evidence="1" key="1">
    <citation type="submission" date="2021-06" db="EMBL/GenBank/DDBJ databases">
        <title>Parelaphostrongylus tenuis whole genome reference sequence.</title>
        <authorList>
            <person name="Garwood T.J."/>
            <person name="Larsen P.A."/>
            <person name="Fountain-Jones N.M."/>
            <person name="Garbe J.R."/>
            <person name="Macchietto M.G."/>
            <person name="Kania S.A."/>
            <person name="Gerhold R.W."/>
            <person name="Richards J.E."/>
            <person name="Wolf T.M."/>
        </authorList>
    </citation>
    <scope>NUCLEOTIDE SEQUENCE</scope>
    <source>
        <strain evidence="1">MNPRO001-30</strain>
        <tissue evidence="1">Meninges</tissue>
    </source>
</reference>
<protein>
    <submittedName>
        <fullName evidence="1">Uncharacterized protein</fullName>
    </submittedName>
</protein>
<proteinExistence type="predicted"/>
<organism evidence="1 2">
    <name type="scientific">Parelaphostrongylus tenuis</name>
    <name type="common">Meningeal worm</name>
    <dbReference type="NCBI Taxonomy" id="148309"/>
    <lineage>
        <taxon>Eukaryota</taxon>
        <taxon>Metazoa</taxon>
        <taxon>Ecdysozoa</taxon>
        <taxon>Nematoda</taxon>
        <taxon>Chromadorea</taxon>
        <taxon>Rhabditida</taxon>
        <taxon>Rhabditina</taxon>
        <taxon>Rhabditomorpha</taxon>
        <taxon>Strongyloidea</taxon>
        <taxon>Metastrongylidae</taxon>
        <taxon>Parelaphostrongylus</taxon>
    </lineage>
</organism>
<accession>A0AAD5QL84</accession>
<comment type="caution">
    <text evidence="1">The sequence shown here is derived from an EMBL/GenBank/DDBJ whole genome shotgun (WGS) entry which is preliminary data.</text>
</comment>